<dbReference type="PRINTS" id="PR00469">
    <property type="entry name" value="PNDRDTASEII"/>
</dbReference>
<dbReference type="PANTHER" id="PTHR42949:SF3">
    <property type="entry name" value="ANAEROBIC GLYCEROL-3-PHOSPHATE DEHYDROGENASE SUBUNIT B"/>
    <property type="match status" value="1"/>
</dbReference>
<dbReference type="InterPro" id="IPR051691">
    <property type="entry name" value="Metab_Enz_Cyan_OpOx_G3PDH"/>
</dbReference>
<evidence type="ECO:0000259" key="2">
    <source>
        <dbReference type="Pfam" id="PF07992"/>
    </source>
</evidence>
<dbReference type="KEGG" id="fho:H9Q81_00135"/>
<dbReference type="SUPFAM" id="SSF51905">
    <property type="entry name" value="FAD/NAD(P)-binding domain"/>
    <property type="match status" value="1"/>
</dbReference>
<dbReference type="Gene3D" id="3.50.50.60">
    <property type="entry name" value="FAD/NAD(P)-binding domain"/>
    <property type="match status" value="2"/>
</dbReference>
<dbReference type="GO" id="GO:0016491">
    <property type="term" value="F:oxidoreductase activity"/>
    <property type="evidence" value="ECO:0007669"/>
    <property type="project" value="UniProtKB-KW"/>
</dbReference>
<evidence type="ECO:0000313" key="3">
    <source>
        <dbReference type="EMBL" id="QNM15287.1"/>
    </source>
</evidence>
<sequence>MRFDLVVIGGGPGGLAAAIEAKKNGVDSILVIERDKELGGILQQCIHNGFGLHEFKEELTGPEYAERFIKELKKMNIEFKLDTMVLDITPEKIVHAINTKDGYMAIEAKAVILAMGCRERTRGAISIPGERPAGIFTAGTAQRFINMEGYMVGKKVVILGSGDIGLIMARRMTLEGAEVKAVVELMPFSGGLARNIAQCLNDYNIPLYLSHTVVDIQGKERLKKVIIAKVDENRRPIPGTEIEYDCDTLLLSVGLIPENDISRNTGIEIDRRTSGPIVNEMMETSIPGIFACGNVVHVHDLVDFVSAEARKAGKAAAKYIKNEAVKGDYIDIKTGFGITYTVPQKYRLENIENALEISMRVNNIYKDMRLQVKDGDRIIVNMKKQHLAPGEMEKIMVPKKLLETVQNKELVVTLVEEKGDK</sequence>
<name>A0A7G9GWV5_9FUSO</name>
<dbReference type="Proteomes" id="UP000515913">
    <property type="component" value="Chromosome"/>
</dbReference>
<dbReference type="PRINTS" id="PR00368">
    <property type="entry name" value="FADPNR"/>
</dbReference>
<keyword evidence="4" id="KW-1185">Reference proteome</keyword>
<reference evidence="3 4" key="1">
    <citation type="submission" date="2020-08" db="EMBL/GenBank/DDBJ databases">
        <authorList>
            <person name="Liu C."/>
            <person name="Sun Q."/>
        </authorList>
    </citation>
    <scope>NUCLEOTIDE SEQUENCE [LARGE SCALE GENOMIC DNA]</scope>
    <source>
        <strain evidence="3 4">NSJ-57</strain>
    </source>
</reference>
<dbReference type="PANTHER" id="PTHR42949">
    <property type="entry name" value="ANAEROBIC GLYCEROL-3-PHOSPHATE DEHYDROGENASE SUBUNIT B"/>
    <property type="match status" value="1"/>
</dbReference>
<dbReference type="EMBL" id="CP060637">
    <property type="protein sequence ID" value="QNM15287.1"/>
    <property type="molecule type" value="Genomic_DNA"/>
</dbReference>
<protein>
    <submittedName>
        <fullName evidence="3">FAD-dependent oxidoreductase</fullName>
    </submittedName>
</protein>
<dbReference type="Pfam" id="PF07992">
    <property type="entry name" value="Pyr_redox_2"/>
    <property type="match status" value="1"/>
</dbReference>
<dbReference type="InterPro" id="IPR036188">
    <property type="entry name" value="FAD/NAD-bd_sf"/>
</dbReference>
<gene>
    <name evidence="3" type="ORF">H9Q81_00135</name>
</gene>
<dbReference type="RefSeq" id="WP_101473603.1">
    <property type="nucleotide sequence ID" value="NZ_CP060637.1"/>
</dbReference>
<keyword evidence="1" id="KW-0560">Oxidoreductase</keyword>
<dbReference type="InterPro" id="IPR023753">
    <property type="entry name" value="FAD/NAD-binding_dom"/>
</dbReference>
<evidence type="ECO:0000256" key="1">
    <source>
        <dbReference type="ARBA" id="ARBA00023002"/>
    </source>
</evidence>
<proteinExistence type="predicted"/>
<accession>A0A7G9GWV5</accession>
<organism evidence="3 4">
    <name type="scientific">Fusobacterium hominis</name>
    <dbReference type="NCBI Taxonomy" id="2764326"/>
    <lineage>
        <taxon>Bacteria</taxon>
        <taxon>Fusobacteriati</taxon>
        <taxon>Fusobacteriota</taxon>
        <taxon>Fusobacteriia</taxon>
        <taxon>Fusobacteriales</taxon>
        <taxon>Fusobacteriaceae</taxon>
        <taxon>Fusobacterium</taxon>
    </lineage>
</organism>
<dbReference type="AlphaFoldDB" id="A0A7G9GWV5"/>
<feature type="domain" description="FAD/NAD(P)-binding" evidence="2">
    <location>
        <begin position="3"/>
        <end position="299"/>
    </location>
</feature>
<evidence type="ECO:0000313" key="4">
    <source>
        <dbReference type="Proteomes" id="UP000515913"/>
    </source>
</evidence>